<keyword evidence="3 6" id="KW-0812">Transmembrane</keyword>
<dbReference type="Pfam" id="PF01554">
    <property type="entry name" value="MatE"/>
    <property type="match status" value="1"/>
</dbReference>
<evidence type="ECO:0000313" key="7">
    <source>
        <dbReference type="EMBL" id="CBJ27883.1"/>
    </source>
</evidence>
<evidence type="ECO:0008006" key="9">
    <source>
        <dbReference type="Google" id="ProtNLM"/>
    </source>
</evidence>
<evidence type="ECO:0000256" key="3">
    <source>
        <dbReference type="ARBA" id="ARBA00022692"/>
    </source>
</evidence>
<reference evidence="7 8" key="1">
    <citation type="journal article" date="2010" name="Nature">
        <title>The Ectocarpus genome and the independent evolution of multicellularity in brown algae.</title>
        <authorList>
            <person name="Cock J.M."/>
            <person name="Sterck L."/>
            <person name="Rouze P."/>
            <person name="Scornet D."/>
            <person name="Allen A.E."/>
            <person name="Amoutzias G."/>
            <person name="Anthouard V."/>
            <person name="Artiguenave F."/>
            <person name="Aury J.M."/>
            <person name="Badger J.H."/>
            <person name="Beszteri B."/>
            <person name="Billiau K."/>
            <person name="Bonnet E."/>
            <person name="Bothwell J.H."/>
            <person name="Bowler C."/>
            <person name="Boyen C."/>
            <person name="Brownlee C."/>
            <person name="Carrano C.J."/>
            <person name="Charrier B."/>
            <person name="Cho G.Y."/>
            <person name="Coelho S.M."/>
            <person name="Collen J."/>
            <person name="Corre E."/>
            <person name="Da Silva C."/>
            <person name="Delage L."/>
            <person name="Delaroque N."/>
            <person name="Dittami S.M."/>
            <person name="Doulbeau S."/>
            <person name="Elias M."/>
            <person name="Farnham G."/>
            <person name="Gachon C.M."/>
            <person name="Gschloessl B."/>
            <person name="Heesch S."/>
            <person name="Jabbari K."/>
            <person name="Jubin C."/>
            <person name="Kawai H."/>
            <person name="Kimura K."/>
            <person name="Kloareg B."/>
            <person name="Kupper F.C."/>
            <person name="Lang D."/>
            <person name="Le Bail A."/>
            <person name="Leblanc C."/>
            <person name="Lerouge P."/>
            <person name="Lohr M."/>
            <person name="Lopez P.J."/>
            <person name="Martens C."/>
            <person name="Maumus F."/>
            <person name="Michel G."/>
            <person name="Miranda-Saavedra D."/>
            <person name="Morales J."/>
            <person name="Moreau H."/>
            <person name="Motomura T."/>
            <person name="Nagasato C."/>
            <person name="Napoli C.A."/>
            <person name="Nelson D.R."/>
            <person name="Nyvall-Collen P."/>
            <person name="Peters A.F."/>
            <person name="Pommier C."/>
            <person name="Potin P."/>
            <person name="Poulain J."/>
            <person name="Quesneville H."/>
            <person name="Read B."/>
            <person name="Rensing S.A."/>
            <person name="Ritter A."/>
            <person name="Rousvoal S."/>
            <person name="Samanta M."/>
            <person name="Samson G."/>
            <person name="Schroeder D.C."/>
            <person name="Segurens B."/>
            <person name="Strittmatter M."/>
            <person name="Tonon T."/>
            <person name="Tregear J.W."/>
            <person name="Valentin K."/>
            <person name="von Dassow P."/>
            <person name="Yamagishi T."/>
            <person name="Van de Peer Y."/>
            <person name="Wincker P."/>
        </authorList>
    </citation>
    <scope>NUCLEOTIDE SEQUENCE [LARGE SCALE GENOMIC DNA]</scope>
    <source>
        <strain evidence="8">Ec32 / CCAP1310/4</strain>
    </source>
</reference>
<comment type="subcellular location">
    <subcellularLocation>
        <location evidence="1">Membrane</location>
        <topology evidence="1">Multi-pass membrane protein</topology>
    </subcellularLocation>
</comment>
<dbReference type="OrthoDB" id="423427at2759"/>
<dbReference type="InterPro" id="IPR002528">
    <property type="entry name" value="MATE_fam"/>
</dbReference>
<evidence type="ECO:0000256" key="2">
    <source>
        <dbReference type="ARBA" id="ARBA00010199"/>
    </source>
</evidence>
<dbReference type="eggNOG" id="KOG1347">
    <property type="taxonomic scope" value="Eukaryota"/>
</dbReference>
<dbReference type="InterPro" id="IPR044644">
    <property type="entry name" value="DinF-like"/>
</dbReference>
<feature type="transmembrane region" description="Helical" evidence="6">
    <location>
        <begin position="258"/>
        <end position="280"/>
    </location>
</feature>
<dbReference type="OMA" id="NTFTYQS"/>
<evidence type="ECO:0000256" key="1">
    <source>
        <dbReference type="ARBA" id="ARBA00004141"/>
    </source>
</evidence>
<evidence type="ECO:0000256" key="6">
    <source>
        <dbReference type="SAM" id="Phobius"/>
    </source>
</evidence>
<proteinExistence type="inferred from homology"/>
<dbReference type="GO" id="GO:0015297">
    <property type="term" value="F:antiporter activity"/>
    <property type="evidence" value="ECO:0007669"/>
    <property type="project" value="InterPro"/>
</dbReference>
<keyword evidence="4 6" id="KW-1133">Transmembrane helix</keyword>
<dbReference type="STRING" id="2880.D7G808"/>
<keyword evidence="5 6" id="KW-0472">Membrane</keyword>
<dbReference type="EMBL" id="FN649741">
    <property type="protein sequence ID" value="CBJ27883.1"/>
    <property type="molecule type" value="Genomic_DNA"/>
</dbReference>
<evidence type="ECO:0000256" key="4">
    <source>
        <dbReference type="ARBA" id="ARBA00022989"/>
    </source>
</evidence>
<feature type="transmembrane region" description="Helical" evidence="6">
    <location>
        <begin position="40"/>
        <end position="62"/>
    </location>
</feature>
<feature type="transmembrane region" description="Helical" evidence="6">
    <location>
        <begin position="213"/>
        <end position="237"/>
    </location>
</feature>
<feature type="transmembrane region" description="Helical" evidence="6">
    <location>
        <begin position="370"/>
        <end position="392"/>
    </location>
</feature>
<accession>D7G808</accession>
<dbReference type="PANTHER" id="PTHR42893:SF9">
    <property type="entry name" value="PROTEIN DETOXIFICATION 46, CHLOROPLASTIC"/>
    <property type="match status" value="1"/>
</dbReference>
<feature type="transmembrane region" description="Helical" evidence="6">
    <location>
        <begin position="113"/>
        <end position="135"/>
    </location>
</feature>
<feature type="transmembrane region" description="Helical" evidence="6">
    <location>
        <begin position="187"/>
        <end position="207"/>
    </location>
</feature>
<dbReference type="GO" id="GO:0042910">
    <property type="term" value="F:xenobiotic transmembrane transporter activity"/>
    <property type="evidence" value="ECO:0007669"/>
    <property type="project" value="InterPro"/>
</dbReference>
<dbReference type="AlphaFoldDB" id="D7G808"/>
<keyword evidence="8" id="KW-1185">Reference proteome</keyword>
<dbReference type="PANTHER" id="PTHR42893">
    <property type="entry name" value="PROTEIN DETOXIFICATION 44, CHLOROPLASTIC-RELATED"/>
    <property type="match status" value="1"/>
</dbReference>
<organism evidence="7 8">
    <name type="scientific">Ectocarpus siliculosus</name>
    <name type="common">Brown alga</name>
    <name type="synonym">Conferva siliculosa</name>
    <dbReference type="NCBI Taxonomy" id="2880"/>
    <lineage>
        <taxon>Eukaryota</taxon>
        <taxon>Sar</taxon>
        <taxon>Stramenopiles</taxon>
        <taxon>Ochrophyta</taxon>
        <taxon>PX clade</taxon>
        <taxon>Phaeophyceae</taxon>
        <taxon>Ectocarpales</taxon>
        <taxon>Ectocarpaceae</taxon>
        <taxon>Ectocarpus</taxon>
    </lineage>
</organism>
<feature type="transmembrane region" description="Helical" evidence="6">
    <location>
        <begin position="412"/>
        <end position="432"/>
    </location>
</feature>
<evidence type="ECO:0000313" key="8">
    <source>
        <dbReference type="Proteomes" id="UP000002630"/>
    </source>
</evidence>
<dbReference type="InParanoid" id="D7G808"/>
<protein>
    <recommendedName>
        <fullName evidence="9">Multidrug and toxic compound extrusion protein</fullName>
    </recommendedName>
</protein>
<name>D7G808_ECTSI</name>
<dbReference type="EMBL" id="FN649096">
    <property type="protein sequence ID" value="CBJ27883.1"/>
    <property type="molecule type" value="Genomic_DNA"/>
</dbReference>
<evidence type="ECO:0000256" key="5">
    <source>
        <dbReference type="ARBA" id="ARBA00023136"/>
    </source>
</evidence>
<feature type="transmembrane region" description="Helical" evidence="6">
    <location>
        <begin position="82"/>
        <end position="101"/>
    </location>
</feature>
<dbReference type="Proteomes" id="UP000002630">
    <property type="component" value="Linkage Group LG16"/>
</dbReference>
<sequence length="467" mass="48505">MAIDGVEVEEDSKGVAATIEGGWGEQKDDGNVSYTRMLKFILPTLGIWLASPIMSLVDAGVVGTRSATELASLGPATVLCESLIYCSTFLAIAVTNLQATALADGKRAEAQKVVAQALGLALSIGLMVAVGVQAFGPRVLAQLAGEKSKEVVPAALVYSRMRILGAPASIAAMVLQAACLGARDSVTPLGVVLIASAVNGLGDWVTVCRMGMGVFGAAAATASAETVSMVLLGLAVWRAQGERVYKFVELPSAEELKVFLDFAGPIAFALLGKVLCYSVMTLTVTAIGPLPLATHNVMLRVFFFFATFGEALSQTAQAFIPGQLARERSIKSAKKAARAAAAAVAGDTAAAEDSSADPRLSPARTMMRKVLILGVGVGSLNACVAGLVPLHLPHLFTNSLEVAAGMRSLTPLLSWSLLTHACVMGLEGILLAQRRLGFLAGVAEFGMHLLWLNRRSRVAETKAAAAA</sequence>
<dbReference type="GO" id="GO:0016020">
    <property type="term" value="C:membrane"/>
    <property type="evidence" value="ECO:0007669"/>
    <property type="project" value="UniProtKB-SubCell"/>
</dbReference>
<gene>
    <name evidence="7" type="ORF">Esi_0086_0075</name>
</gene>
<comment type="similarity">
    <text evidence="2">Belongs to the multi antimicrobial extrusion (MATE) (TC 2.A.66.1) family.</text>
</comment>